<dbReference type="Pfam" id="PF26078">
    <property type="entry name" value="Baseplate_J_M"/>
    <property type="match status" value="1"/>
</dbReference>
<dbReference type="Pfam" id="PF04865">
    <property type="entry name" value="Baseplate_J"/>
    <property type="match status" value="1"/>
</dbReference>
<proteinExistence type="inferred from homology"/>
<evidence type="ECO:0000256" key="1">
    <source>
        <dbReference type="ARBA" id="ARBA00038087"/>
    </source>
</evidence>
<feature type="domain" description="Baseplate protein J-like barrel" evidence="2">
    <location>
        <begin position="93"/>
        <end position="170"/>
    </location>
</feature>
<evidence type="ECO:0000259" key="4">
    <source>
        <dbReference type="Pfam" id="PF26079"/>
    </source>
</evidence>
<comment type="similarity">
    <text evidence="1">Belongs to the Mu gp47/PBSX XkdT family.</text>
</comment>
<accession>A0A9Q3W7B9</accession>
<feature type="domain" description="Baseplate J-like C-terminal" evidence="4">
    <location>
        <begin position="275"/>
        <end position="353"/>
    </location>
</feature>
<dbReference type="Pfam" id="PF26079">
    <property type="entry name" value="Baseplate_J_C"/>
    <property type="match status" value="1"/>
</dbReference>
<sequence>MPFERPHIAQLKARIEADVDGRLIAGDPRLRRDLIKILGQMEAGVAHGLYGGLDWLAKNLLPNTQDPDILKIWADHYHVDRLGASNAIGEIGITGNAGFTIPAGKVYQHASGAQYELRADVSAVGTYATGEVIALTAGAESNLESGETLNLIDPEPGVQSQAVVIAPGITGGADIQPTSFWSDRLAQRLANPPQGGAVSDYEAWSLAAHPAVTNAWAHAATPLPGFVTVYLMTYGNTPTGLPSAVVLDAVKAYVEERRPATANDIYILAPETNTVDMTIELQPNTVDVQTAVRNEVDDLFRREAAPGQAIPLSHLTEAISLSEGEADHRVSVTQADLTPTPSEILVLGDITWEGL</sequence>
<dbReference type="Proteomes" id="UP001107961">
    <property type="component" value="Unassembled WGS sequence"/>
</dbReference>
<evidence type="ECO:0000259" key="3">
    <source>
        <dbReference type="Pfam" id="PF26078"/>
    </source>
</evidence>
<dbReference type="PANTHER" id="PTHR37829">
    <property type="entry name" value="PHAGE-LIKE ELEMENT PBSX PROTEIN XKDT"/>
    <property type="match status" value="1"/>
</dbReference>
<dbReference type="InterPro" id="IPR058531">
    <property type="entry name" value="Baseplate_J_M"/>
</dbReference>
<name>A0A9Q3W7B9_9GAMM</name>
<comment type="caution">
    <text evidence="5">The sequence shown here is derived from an EMBL/GenBank/DDBJ whole genome shotgun (WGS) entry which is preliminary data.</text>
</comment>
<protein>
    <submittedName>
        <fullName evidence="5">Baseplate J/gp47 family protein</fullName>
    </submittedName>
</protein>
<feature type="domain" description="Baseplate J-like central" evidence="3">
    <location>
        <begin position="193"/>
        <end position="264"/>
    </location>
</feature>
<dbReference type="InterPro" id="IPR006949">
    <property type="entry name" value="Barrel_Baseplate_J-like"/>
</dbReference>
<dbReference type="EMBL" id="JAJVKT010000022">
    <property type="protein sequence ID" value="MCE7510250.1"/>
    <property type="molecule type" value="Genomic_DNA"/>
</dbReference>
<dbReference type="AlphaFoldDB" id="A0A9Q3W7B9"/>
<organism evidence="5 6">
    <name type="scientific">Alloalcanivorax xenomutans</name>
    <dbReference type="NCBI Taxonomy" id="1094342"/>
    <lineage>
        <taxon>Bacteria</taxon>
        <taxon>Pseudomonadati</taxon>
        <taxon>Pseudomonadota</taxon>
        <taxon>Gammaproteobacteria</taxon>
        <taxon>Oceanospirillales</taxon>
        <taxon>Alcanivoracaceae</taxon>
        <taxon>Alloalcanivorax</taxon>
    </lineage>
</organism>
<evidence type="ECO:0000259" key="2">
    <source>
        <dbReference type="Pfam" id="PF04865"/>
    </source>
</evidence>
<evidence type="ECO:0000313" key="6">
    <source>
        <dbReference type="Proteomes" id="UP001107961"/>
    </source>
</evidence>
<reference evidence="5" key="1">
    <citation type="submission" date="2022-01" db="EMBL/GenBank/DDBJ databases">
        <authorList>
            <person name="Karlyshev A.V."/>
            <person name="Jaspars M."/>
        </authorList>
    </citation>
    <scope>NUCLEOTIDE SEQUENCE</scope>
    <source>
        <strain evidence="5">AGSA3-2</strain>
    </source>
</reference>
<gene>
    <name evidence="5" type="ORF">LZG35_16545</name>
</gene>
<dbReference type="RefSeq" id="WP_233926039.1">
    <property type="nucleotide sequence ID" value="NZ_JAJVKT010000022.1"/>
</dbReference>
<dbReference type="InterPro" id="IPR052399">
    <property type="entry name" value="Phage_Baseplate_Assmbl_Protein"/>
</dbReference>
<dbReference type="InterPro" id="IPR058530">
    <property type="entry name" value="Baseplate_J-like_C"/>
</dbReference>
<evidence type="ECO:0000313" key="5">
    <source>
        <dbReference type="EMBL" id="MCE7510250.1"/>
    </source>
</evidence>
<keyword evidence="6" id="KW-1185">Reference proteome</keyword>
<dbReference type="PANTHER" id="PTHR37829:SF3">
    <property type="entry name" value="PROTEIN JAYE-RELATED"/>
    <property type="match status" value="1"/>
</dbReference>